<evidence type="ECO:0000256" key="5">
    <source>
        <dbReference type="ARBA" id="ARBA00047597"/>
    </source>
</evidence>
<evidence type="ECO:0000313" key="9">
    <source>
        <dbReference type="Proteomes" id="UP000663882"/>
    </source>
</evidence>
<dbReference type="EMBL" id="CAJNOO010004513">
    <property type="protein sequence ID" value="CAF1383988.1"/>
    <property type="molecule type" value="Genomic_DNA"/>
</dbReference>
<keyword evidence="3 6" id="KW-0808">Transferase</keyword>
<evidence type="ECO:0000256" key="6">
    <source>
        <dbReference type="RuleBase" id="RU361228"/>
    </source>
</evidence>
<organism evidence="8 9">
    <name type="scientific">Rotaria sordida</name>
    <dbReference type="NCBI Taxonomy" id="392033"/>
    <lineage>
        <taxon>Eukaryota</taxon>
        <taxon>Metazoa</taxon>
        <taxon>Spiralia</taxon>
        <taxon>Gnathifera</taxon>
        <taxon>Rotifera</taxon>
        <taxon>Eurotatoria</taxon>
        <taxon>Bdelloidea</taxon>
        <taxon>Philodinida</taxon>
        <taxon>Philodinidae</taxon>
        <taxon>Rotaria</taxon>
    </lineage>
</organism>
<evidence type="ECO:0000256" key="3">
    <source>
        <dbReference type="ARBA" id="ARBA00022679"/>
    </source>
</evidence>
<keyword evidence="6" id="KW-0520">NAD</keyword>
<sequence length="290" mass="32753">MATSYRCPNTSSTDNLASSRYTDVKEEPVDKLLTPINGYQNAPLLPLEEAISAVSHFFIDLEENVYISKYNCQNPEDELTQDESAAIHLYTMQFPSGDSRYAVLNQTLRAERRTSLIPWFPFLKLFITALFKLESVKGVVWRGVKGIDLSSKYKTGMKFAWWGVSSCTTTPDVLEATDFLGKTGTRTLFSIECIAGKSIKKHSHYSDTEKEVVLMPGTFFEVVGQVDAGSNLHIIHLKEIQPPFPLIKPPFVQTRQEPLKIQQQEPLKAQQKPLKVQQESQHSTGTCQYQ</sequence>
<keyword evidence="2 6" id="KW-0328">Glycosyltransferase</keyword>
<evidence type="ECO:0000313" key="8">
    <source>
        <dbReference type="EMBL" id="CAF1383988.1"/>
    </source>
</evidence>
<dbReference type="PROSITE" id="PS51996">
    <property type="entry name" value="TR_MART"/>
    <property type="match status" value="1"/>
</dbReference>
<dbReference type="Pfam" id="PF01129">
    <property type="entry name" value="ART"/>
    <property type="match status" value="1"/>
</dbReference>
<dbReference type="InterPro" id="IPR000768">
    <property type="entry name" value="ART"/>
</dbReference>
<feature type="compositionally biased region" description="Polar residues" evidence="7">
    <location>
        <begin position="277"/>
        <end position="290"/>
    </location>
</feature>
<evidence type="ECO:0000256" key="7">
    <source>
        <dbReference type="SAM" id="MobiDB-lite"/>
    </source>
</evidence>
<keyword evidence="6" id="KW-0521">NADP</keyword>
<evidence type="ECO:0000256" key="2">
    <source>
        <dbReference type="ARBA" id="ARBA00022676"/>
    </source>
</evidence>
<evidence type="ECO:0000256" key="1">
    <source>
        <dbReference type="ARBA" id="ARBA00009558"/>
    </source>
</evidence>
<dbReference type="SUPFAM" id="SSF56399">
    <property type="entry name" value="ADP-ribosylation"/>
    <property type="match status" value="1"/>
</dbReference>
<dbReference type="AlphaFoldDB" id="A0A815JP58"/>
<comment type="similarity">
    <text evidence="1 6">Belongs to the Arg-specific ADP-ribosyltransferase family.</text>
</comment>
<dbReference type="GO" id="GO:0106274">
    <property type="term" value="F:NAD+-protein-arginine ADP-ribosyltransferase activity"/>
    <property type="evidence" value="ECO:0007669"/>
    <property type="project" value="UniProtKB-EC"/>
</dbReference>
<dbReference type="Gene3D" id="3.90.176.10">
    <property type="entry name" value="Toxin ADP-ribosyltransferase, Chain A, domain 1"/>
    <property type="match status" value="1"/>
</dbReference>
<feature type="region of interest" description="Disordered" evidence="7">
    <location>
        <begin position="263"/>
        <end position="290"/>
    </location>
</feature>
<proteinExistence type="inferred from homology"/>
<dbReference type="OrthoDB" id="10060530at2759"/>
<keyword evidence="4" id="KW-0548">Nucleotidyltransferase</keyword>
<name>A0A815JP58_9BILA</name>
<evidence type="ECO:0000256" key="4">
    <source>
        <dbReference type="ARBA" id="ARBA00022695"/>
    </source>
</evidence>
<dbReference type="Proteomes" id="UP000663882">
    <property type="component" value="Unassembled WGS sequence"/>
</dbReference>
<comment type="catalytic activity">
    <reaction evidence="5 6">
        <text>L-arginyl-[protein] + NAD(+) = N(omega)-(ADP-D-ribosyl)-L-arginyl-[protein] + nicotinamide + H(+)</text>
        <dbReference type="Rhea" id="RHEA:19149"/>
        <dbReference type="Rhea" id="RHEA-COMP:10532"/>
        <dbReference type="Rhea" id="RHEA-COMP:15087"/>
        <dbReference type="ChEBI" id="CHEBI:15378"/>
        <dbReference type="ChEBI" id="CHEBI:17154"/>
        <dbReference type="ChEBI" id="CHEBI:29965"/>
        <dbReference type="ChEBI" id="CHEBI:57540"/>
        <dbReference type="ChEBI" id="CHEBI:142554"/>
        <dbReference type="EC" id="2.4.2.31"/>
    </reaction>
</comment>
<protein>
    <recommendedName>
        <fullName evidence="6">NAD(P)(+)--arginine ADP-ribosyltransferase</fullName>
        <ecNumber evidence="6">2.4.2.31</ecNumber>
    </recommendedName>
    <alternativeName>
        <fullName evidence="6">Mono(ADP-ribosyl)transferase</fullName>
    </alternativeName>
</protein>
<accession>A0A815JP58</accession>
<gene>
    <name evidence="8" type="ORF">RFH988_LOCUS33999</name>
</gene>
<comment type="caution">
    <text evidence="8">The sequence shown here is derived from an EMBL/GenBank/DDBJ whole genome shotgun (WGS) entry which is preliminary data.</text>
</comment>
<dbReference type="EC" id="2.4.2.31" evidence="6"/>
<dbReference type="GO" id="GO:0016779">
    <property type="term" value="F:nucleotidyltransferase activity"/>
    <property type="evidence" value="ECO:0007669"/>
    <property type="project" value="UniProtKB-KW"/>
</dbReference>
<reference evidence="8" key="1">
    <citation type="submission" date="2021-02" db="EMBL/GenBank/DDBJ databases">
        <authorList>
            <person name="Nowell W R."/>
        </authorList>
    </citation>
    <scope>NUCLEOTIDE SEQUENCE</scope>
</reference>